<dbReference type="InterPro" id="IPR013766">
    <property type="entry name" value="Thioredoxin_domain"/>
</dbReference>
<comment type="catalytic activity">
    <reaction evidence="11">
        <text>a hydroperoxide + [thioredoxin]-dithiol = an alcohol + [thioredoxin]-disulfide + H2O</text>
        <dbReference type="Rhea" id="RHEA:62620"/>
        <dbReference type="Rhea" id="RHEA-COMP:10698"/>
        <dbReference type="Rhea" id="RHEA-COMP:10700"/>
        <dbReference type="ChEBI" id="CHEBI:15377"/>
        <dbReference type="ChEBI" id="CHEBI:29950"/>
        <dbReference type="ChEBI" id="CHEBI:30879"/>
        <dbReference type="ChEBI" id="CHEBI:35924"/>
        <dbReference type="ChEBI" id="CHEBI:50058"/>
        <dbReference type="EC" id="1.11.1.24"/>
    </reaction>
</comment>
<dbReference type="SUPFAM" id="SSF52833">
    <property type="entry name" value="Thioredoxin-like"/>
    <property type="match status" value="1"/>
</dbReference>
<keyword evidence="4" id="KW-0049">Antioxidant</keyword>
<evidence type="ECO:0000313" key="14">
    <source>
        <dbReference type="Proteomes" id="UP001596391"/>
    </source>
</evidence>
<comment type="caution">
    <text evidence="13">The sequence shown here is derived from an EMBL/GenBank/DDBJ whole genome shotgun (WGS) entry which is preliminary data.</text>
</comment>
<dbReference type="CDD" id="cd02970">
    <property type="entry name" value="PRX_like2"/>
    <property type="match status" value="1"/>
</dbReference>
<evidence type="ECO:0000256" key="10">
    <source>
        <dbReference type="ARBA" id="ARBA00042639"/>
    </source>
</evidence>
<dbReference type="InterPro" id="IPR050924">
    <property type="entry name" value="Peroxiredoxin_BCP/PrxQ"/>
</dbReference>
<reference evidence="14" key="1">
    <citation type="journal article" date="2019" name="Int. J. Syst. Evol. Microbiol.">
        <title>The Global Catalogue of Microorganisms (GCM) 10K type strain sequencing project: providing services to taxonomists for standard genome sequencing and annotation.</title>
        <authorList>
            <consortium name="The Broad Institute Genomics Platform"/>
            <consortium name="The Broad Institute Genome Sequencing Center for Infectious Disease"/>
            <person name="Wu L."/>
            <person name="Ma J."/>
        </authorList>
    </citation>
    <scope>NUCLEOTIDE SEQUENCE [LARGE SCALE GENOMIC DNA]</scope>
    <source>
        <strain evidence="14">CGMCC 1.16026</strain>
    </source>
</reference>
<name>A0ABW1ZE92_9BACT</name>
<dbReference type="EC" id="1.11.1.24" evidence="2"/>
<evidence type="ECO:0000256" key="3">
    <source>
        <dbReference type="ARBA" id="ARBA00022559"/>
    </source>
</evidence>
<evidence type="ECO:0000313" key="13">
    <source>
        <dbReference type="EMBL" id="MFC6647313.1"/>
    </source>
</evidence>
<evidence type="ECO:0000256" key="11">
    <source>
        <dbReference type="ARBA" id="ARBA00049091"/>
    </source>
</evidence>
<dbReference type="PANTHER" id="PTHR42801:SF7">
    <property type="entry name" value="SLL1159 PROTEIN"/>
    <property type="match status" value="1"/>
</dbReference>
<dbReference type="EMBL" id="JBHSWI010000001">
    <property type="protein sequence ID" value="MFC6647313.1"/>
    <property type="molecule type" value="Genomic_DNA"/>
</dbReference>
<comment type="function">
    <text evidence="1">Thiol-specific peroxidase that catalyzes the reduction of hydrogen peroxide and organic hydroperoxides to water and alcohols, respectively. Plays a role in cell protection against oxidative stress by detoxifying peroxides and as sensor of hydrogen peroxide-mediated signaling events.</text>
</comment>
<dbReference type="Proteomes" id="UP001596391">
    <property type="component" value="Unassembled WGS sequence"/>
</dbReference>
<evidence type="ECO:0000259" key="12">
    <source>
        <dbReference type="PROSITE" id="PS51352"/>
    </source>
</evidence>
<feature type="domain" description="Thioredoxin" evidence="12">
    <location>
        <begin position="55"/>
        <end position="229"/>
    </location>
</feature>
<keyword evidence="3" id="KW-0575">Peroxidase</keyword>
<evidence type="ECO:0000256" key="7">
    <source>
        <dbReference type="ARBA" id="ARBA00023284"/>
    </source>
</evidence>
<dbReference type="InterPro" id="IPR036249">
    <property type="entry name" value="Thioredoxin-like_sf"/>
</dbReference>
<sequence length="232" mass="25872">MTFSSDSPMLSTYSLQARLDEITEQTRALVQADRLAIADRWIAELFSTGIEDRALTVDASAPMFALPDATTGRTVRAADLLALGPLVLKFFRGRWDPYDMTELEVWQQAFAEVRSRGALLVAVSPQLPRQNDFTASQHGITFPLLTDKGCELAEQYGIAYALPDDMQQYYRSIMVNVPFMNGDNTWRLPLASTFVIAQNGRVAYSEVHADHRVRPEPHDVLAALDALIAQHS</sequence>
<keyword evidence="7" id="KW-0676">Redox-active center</keyword>
<evidence type="ECO:0000256" key="5">
    <source>
        <dbReference type="ARBA" id="ARBA00023002"/>
    </source>
</evidence>
<dbReference type="RefSeq" id="WP_263370780.1">
    <property type="nucleotide sequence ID" value="NZ_JAGSYD010000002.1"/>
</dbReference>
<dbReference type="Gene3D" id="3.40.30.10">
    <property type="entry name" value="Glutaredoxin"/>
    <property type="match status" value="1"/>
</dbReference>
<protein>
    <recommendedName>
        <fullName evidence="2">thioredoxin-dependent peroxiredoxin</fullName>
        <ecNumber evidence="2">1.11.1.24</ecNumber>
    </recommendedName>
    <alternativeName>
        <fullName evidence="8">Thioredoxin peroxidase</fullName>
    </alternativeName>
    <alternativeName>
        <fullName evidence="10">Thioredoxin-dependent peroxiredoxin Bcp</fullName>
    </alternativeName>
</protein>
<comment type="similarity">
    <text evidence="9">Belongs to the peroxiredoxin family. BCP/PrxQ subfamily.</text>
</comment>
<keyword evidence="5" id="KW-0560">Oxidoreductase</keyword>
<evidence type="ECO:0000256" key="1">
    <source>
        <dbReference type="ARBA" id="ARBA00003330"/>
    </source>
</evidence>
<evidence type="ECO:0000256" key="4">
    <source>
        <dbReference type="ARBA" id="ARBA00022862"/>
    </source>
</evidence>
<accession>A0ABW1ZE92</accession>
<keyword evidence="14" id="KW-1185">Reference proteome</keyword>
<evidence type="ECO:0000256" key="9">
    <source>
        <dbReference type="ARBA" id="ARBA00038489"/>
    </source>
</evidence>
<evidence type="ECO:0000256" key="2">
    <source>
        <dbReference type="ARBA" id="ARBA00013017"/>
    </source>
</evidence>
<dbReference type="PROSITE" id="PS51352">
    <property type="entry name" value="THIOREDOXIN_2"/>
    <property type="match status" value="1"/>
</dbReference>
<evidence type="ECO:0000256" key="6">
    <source>
        <dbReference type="ARBA" id="ARBA00023157"/>
    </source>
</evidence>
<dbReference type="Pfam" id="PF00578">
    <property type="entry name" value="AhpC-TSA"/>
    <property type="match status" value="1"/>
</dbReference>
<proteinExistence type="inferred from homology"/>
<dbReference type="InterPro" id="IPR000866">
    <property type="entry name" value="AhpC/TSA"/>
</dbReference>
<gene>
    <name evidence="13" type="ORF">ACFQBQ_17400</name>
</gene>
<dbReference type="PANTHER" id="PTHR42801">
    <property type="entry name" value="THIOREDOXIN-DEPENDENT PEROXIDE REDUCTASE"/>
    <property type="match status" value="1"/>
</dbReference>
<evidence type="ECO:0000256" key="8">
    <source>
        <dbReference type="ARBA" id="ARBA00032824"/>
    </source>
</evidence>
<keyword evidence="6" id="KW-1015">Disulfide bond</keyword>
<organism evidence="13 14">
    <name type="scientific">Granulicella cerasi</name>
    <dbReference type="NCBI Taxonomy" id="741063"/>
    <lineage>
        <taxon>Bacteria</taxon>
        <taxon>Pseudomonadati</taxon>
        <taxon>Acidobacteriota</taxon>
        <taxon>Terriglobia</taxon>
        <taxon>Terriglobales</taxon>
        <taxon>Acidobacteriaceae</taxon>
        <taxon>Granulicella</taxon>
    </lineage>
</organism>